<evidence type="ECO:0008006" key="3">
    <source>
        <dbReference type="Google" id="ProtNLM"/>
    </source>
</evidence>
<dbReference type="Proteomes" id="UP000622890">
    <property type="component" value="Unassembled WGS sequence"/>
</dbReference>
<organism evidence="1 2">
    <name type="scientific">Noviherbaspirillum pedocola</name>
    <dbReference type="NCBI Taxonomy" id="2801341"/>
    <lineage>
        <taxon>Bacteria</taxon>
        <taxon>Pseudomonadati</taxon>
        <taxon>Pseudomonadota</taxon>
        <taxon>Betaproteobacteria</taxon>
        <taxon>Burkholderiales</taxon>
        <taxon>Oxalobacteraceae</taxon>
        <taxon>Noviherbaspirillum</taxon>
    </lineage>
</organism>
<comment type="caution">
    <text evidence="1">The sequence shown here is derived from an EMBL/GenBank/DDBJ whole genome shotgun (WGS) entry which is preliminary data.</text>
</comment>
<dbReference type="EMBL" id="JAEPBG010000010">
    <property type="protein sequence ID" value="MBK4737246.1"/>
    <property type="molecule type" value="Genomic_DNA"/>
</dbReference>
<evidence type="ECO:0000313" key="1">
    <source>
        <dbReference type="EMBL" id="MBK4737246.1"/>
    </source>
</evidence>
<evidence type="ECO:0000313" key="2">
    <source>
        <dbReference type="Proteomes" id="UP000622890"/>
    </source>
</evidence>
<dbReference type="AlphaFoldDB" id="A0A934W3B0"/>
<name>A0A934W3B0_9BURK</name>
<keyword evidence="2" id="KW-1185">Reference proteome</keyword>
<dbReference type="SUPFAM" id="SSF52402">
    <property type="entry name" value="Adenine nucleotide alpha hydrolases-like"/>
    <property type="match status" value="2"/>
</dbReference>
<proteinExistence type="predicted"/>
<gene>
    <name evidence="1" type="ORF">JJB74_21700</name>
</gene>
<dbReference type="RefSeq" id="WP_200595364.1">
    <property type="nucleotide sequence ID" value="NZ_JAEPBG010000010.1"/>
</dbReference>
<sequence>MSYKVLLVHLDRAPLLAGVVEQAADIAVAQGAHVIGVAARAAEPDVPAAEAFSVFAAAMRRAGVASFEERLIDGDPASGIAAACLYADLALLGRRERDDPGADAHAAFVEFVAMNCGCPVLIANAGPRHTGMPRRALIAWNGSARAARALRAALPLLAQAQQVHVAMINARDDAQEEAALLSYLGRHGIQAETVRLTVDLDAGHALLSLGSTFNSDLLVIGFHAHPQFDDVVHRGVTRTLLQEGTVAMLMCR</sequence>
<dbReference type="Gene3D" id="3.40.50.12370">
    <property type="match status" value="1"/>
</dbReference>
<reference evidence="1" key="1">
    <citation type="submission" date="2021-01" db="EMBL/GenBank/DDBJ databases">
        <title>Genome sequence of strain Noviherbaspirillum sp. DKR-6.</title>
        <authorList>
            <person name="Chaudhary D.K."/>
        </authorList>
    </citation>
    <scope>NUCLEOTIDE SEQUENCE</scope>
    <source>
        <strain evidence="1">DKR-6</strain>
    </source>
</reference>
<protein>
    <recommendedName>
        <fullName evidence="3">UspA domain-containing protein</fullName>
    </recommendedName>
</protein>
<accession>A0A934W3B0</accession>